<reference evidence="1 2" key="1">
    <citation type="journal article" date="2018" name="Biotechnol. Adv.">
        <title>Improved genomic resources and new bioinformatic workflow for the carcinogenic parasite Clonorchis sinensis: Biotechnological implications.</title>
        <authorList>
            <person name="Wang D."/>
            <person name="Korhonen P.K."/>
            <person name="Gasser R.B."/>
            <person name="Young N.D."/>
        </authorList>
    </citation>
    <scope>NUCLEOTIDE SEQUENCE [LARGE SCALE GENOMIC DNA]</scope>
    <source>
        <strain evidence="1">Cs-k2</strain>
    </source>
</reference>
<dbReference type="AlphaFoldDB" id="A0A3R7EYK2"/>
<dbReference type="Proteomes" id="UP000286415">
    <property type="component" value="Unassembled WGS sequence"/>
</dbReference>
<accession>A0A3R7EYK2</accession>
<evidence type="ECO:0000313" key="1">
    <source>
        <dbReference type="EMBL" id="KAG5450876.1"/>
    </source>
</evidence>
<dbReference type="EMBL" id="NIRI02000042">
    <property type="protein sequence ID" value="KAG5450876.1"/>
    <property type="molecule type" value="Genomic_DNA"/>
</dbReference>
<sequence length="119" mass="13211">MVVPCHHWPDMLQFLGSPVTDVTLKVIGQGCAVLWAGGCSSLGSGIHFRLAEETRLSEADMESQGFLMRGQFFSSVVYGVARYKTQPRRAQHQQQDTEVGDTYFDFLNLKARLRATGDG</sequence>
<organism evidence="1 2">
    <name type="scientific">Clonorchis sinensis</name>
    <name type="common">Chinese liver fluke</name>
    <dbReference type="NCBI Taxonomy" id="79923"/>
    <lineage>
        <taxon>Eukaryota</taxon>
        <taxon>Metazoa</taxon>
        <taxon>Spiralia</taxon>
        <taxon>Lophotrochozoa</taxon>
        <taxon>Platyhelminthes</taxon>
        <taxon>Trematoda</taxon>
        <taxon>Digenea</taxon>
        <taxon>Opisthorchiida</taxon>
        <taxon>Opisthorchiata</taxon>
        <taxon>Opisthorchiidae</taxon>
        <taxon>Clonorchis</taxon>
    </lineage>
</organism>
<keyword evidence="2" id="KW-1185">Reference proteome</keyword>
<comment type="caution">
    <text evidence="1">The sequence shown here is derived from an EMBL/GenBank/DDBJ whole genome shotgun (WGS) entry which is preliminary data.</text>
</comment>
<proteinExistence type="predicted"/>
<name>A0A3R7EYK2_CLOSI</name>
<gene>
    <name evidence="1" type="ORF">CSKR_110292</name>
</gene>
<dbReference type="InParanoid" id="A0A3R7EYK2"/>
<evidence type="ECO:0000313" key="2">
    <source>
        <dbReference type="Proteomes" id="UP000286415"/>
    </source>
</evidence>
<protein>
    <submittedName>
        <fullName evidence="1">Uncharacterized protein</fullName>
    </submittedName>
</protein>
<reference evidence="1 2" key="2">
    <citation type="journal article" date="2021" name="Genomics">
        <title>High-quality reference genome for Clonorchis sinensis.</title>
        <authorList>
            <person name="Young N.D."/>
            <person name="Stroehlein A.J."/>
            <person name="Kinkar L."/>
            <person name="Wang T."/>
            <person name="Sohn W.M."/>
            <person name="Chang B.C.H."/>
            <person name="Kaur P."/>
            <person name="Weisz D."/>
            <person name="Dudchenko O."/>
            <person name="Aiden E.L."/>
            <person name="Korhonen P.K."/>
            <person name="Gasser R.B."/>
        </authorList>
    </citation>
    <scope>NUCLEOTIDE SEQUENCE [LARGE SCALE GENOMIC DNA]</scope>
    <source>
        <strain evidence="1">Cs-k2</strain>
    </source>
</reference>